<dbReference type="FunFam" id="3.50.30.20:FF:000001">
    <property type="entry name" value="Carbamoyl-phosphate synthase small chain"/>
    <property type="match status" value="1"/>
</dbReference>
<keyword evidence="5 11" id="KW-0547">Nucleotide-binding</keyword>
<feature type="region of interest" description="CPSase" evidence="11">
    <location>
        <begin position="1"/>
        <end position="170"/>
    </location>
</feature>
<keyword evidence="6 11" id="KW-0067">ATP-binding</keyword>
<dbReference type="Gene3D" id="3.40.50.880">
    <property type="match status" value="1"/>
</dbReference>
<dbReference type="InterPro" id="IPR050472">
    <property type="entry name" value="Anth_synth/Amidotransfase"/>
</dbReference>
<dbReference type="GO" id="GO:0044205">
    <property type="term" value="P:'de novo' UMP biosynthetic process"/>
    <property type="evidence" value="ECO:0007669"/>
    <property type="project" value="UniProtKB-UniRule"/>
</dbReference>
<dbReference type="SUPFAM" id="SSF52317">
    <property type="entry name" value="Class I glutamine amidotransferase-like"/>
    <property type="match status" value="1"/>
</dbReference>
<keyword evidence="7 11" id="KW-0315">Glutamine amidotransferase</keyword>
<dbReference type="InterPro" id="IPR002474">
    <property type="entry name" value="CarbamoylP_synth_ssu_N"/>
</dbReference>
<dbReference type="GO" id="GO:0006207">
    <property type="term" value="P:'de novo' pyrimidine nucleobase biosynthetic process"/>
    <property type="evidence" value="ECO:0007669"/>
    <property type="project" value="InterPro"/>
</dbReference>
<dbReference type="EMBL" id="PXZH01000001">
    <property type="protein sequence ID" value="RST89988.1"/>
    <property type="molecule type" value="Genomic_DNA"/>
</dbReference>
<dbReference type="PRINTS" id="PR00099">
    <property type="entry name" value="CPSGATASE"/>
</dbReference>
<keyword evidence="8 11" id="KW-0665">Pyrimidine biosynthesis</keyword>
<name>A0A3S0AD30_9ENTE</name>
<evidence type="ECO:0000256" key="11">
    <source>
        <dbReference type="HAMAP-Rule" id="MF_01209"/>
    </source>
</evidence>
<dbReference type="Gene3D" id="3.50.30.20">
    <property type="entry name" value="Carbamoyl-phosphate synthase small subunit, N-terminal domain"/>
    <property type="match status" value="1"/>
</dbReference>
<comment type="subunit">
    <text evidence="11">Composed of two chains; the small (or glutamine) chain promotes the hydrolysis of glutamine to ammonia, which is used by the large (or ammonia) chain to synthesize carbamoyl phosphate. Tetramer of heterodimers (alpha,beta)4.</text>
</comment>
<comment type="function">
    <text evidence="11">Small subunit of the glutamine-dependent carbamoyl phosphate synthetase (CPSase). CPSase catalyzes the formation of carbamoyl phosphate from the ammonia moiety of glutamine, carbonate, and phosphate donated by ATP, constituting the first step of 2 biosynthetic pathways, one leading to arginine and/or urea and the other to pyrimidine nucleotides. The small subunit (glutamine amidotransferase) binds and cleaves glutamine to supply the large subunit with the substrate ammonia.</text>
</comment>
<evidence type="ECO:0000256" key="3">
    <source>
        <dbReference type="ARBA" id="ARBA00007800"/>
    </source>
</evidence>
<dbReference type="PANTHER" id="PTHR43418">
    <property type="entry name" value="MULTIFUNCTIONAL TRYPTOPHAN BIOSYNTHESIS PROTEIN-RELATED"/>
    <property type="match status" value="1"/>
</dbReference>
<dbReference type="InterPro" id="IPR029062">
    <property type="entry name" value="Class_I_gatase-like"/>
</dbReference>
<evidence type="ECO:0000256" key="8">
    <source>
        <dbReference type="ARBA" id="ARBA00022975"/>
    </source>
</evidence>
<dbReference type="EC" id="6.3.5.5" evidence="11"/>
<evidence type="ECO:0000256" key="2">
    <source>
        <dbReference type="ARBA" id="ARBA00005077"/>
    </source>
</evidence>
<keyword evidence="11" id="KW-0055">Arginine biosynthesis</keyword>
<feature type="binding site" evidence="11">
    <location>
        <position position="247"/>
    </location>
    <ligand>
        <name>L-glutamine</name>
        <dbReference type="ChEBI" id="CHEBI:58359"/>
    </ligand>
</feature>
<dbReference type="GO" id="GO:0006541">
    <property type="term" value="P:glutamine metabolic process"/>
    <property type="evidence" value="ECO:0007669"/>
    <property type="project" value="InterPro"/>
</dbReference>
<dbReference type="UniPathway" id="UPA00068">
    <property type="reaction ID" value="UER00171"/>
</dbReference>
<protein>
    <recommendedName>
        <fullName evidence="11">Carbamoyl phosphate synthase small chain</fullName>
        <ecNumber evidence="11">6.3.5.5</ecNumber>
    </recommendedName>
    <alternativeName>
        <fullName evidence="11">Carbamoyl phosphate synthetase glutamine chain</fullName>
    </alternativeName>
</protein>
<dbReference type="PROSITE" id="PS51273">
    <property type="entry name" value="GATASE_TYPE_1"/>
    <property type="match status" value="1"/>
</dbReference>
<dbReference type="UniPathway" id="UPA00070">
    <property type="reaction ID" value="UER00115"/>
</dbReference>
<dbReference type="Pfam" id="PF00988">
    <property type="entry name" value="CPSase_sm_chain"/>
    <property type="match status" value="1"/>
</dbReference>
<keyword evidence="14" id="KW-1185">Reference proteome</keyword>
<dbReference type="PANTHER" id="PTHR43418:SF7">
    <property type="entry name" value="CARBAMOYL-PHOSPHATE SYNTHASE SMALL CHAIN"/>
    <property type="match status" value="1"/>
</dbReference>
<feature type="active site" evidence="11">
    <location>
        <position position="331"/>
    </location>
</feature>
<dbReference type="PRINTS" id="PR00097">
    <property type="entry name" value="ANTSNTHASEII"/>
</dbReference>
<dbReference type="PRINTS" id="PR00096">
    <property type="entry name" value="GATASE"/>
</dbReference>
<evidence type="ECO:0000256" key="10">
    <source>
        <dbReference type="ARBA" id="ARBA00049285"/>
    </source>
</evidence>
<sequence length="359" mass="39492">MGKLLLLEDGTMFKGEGFGADVSTTGEIVFTTGMTGYQESITDPSYCGQMITFTYPLIGNYGINRDDMESIEPTCKGVIVKEVCRRPSNWRCKQSLPDFLLAKGIPGISGIDTRMLTRKIREHGSMKAMIIDDTQDVSHAFDQLKATILPNTQVAQVSTNKAYPSPGVGRNIVVIDFGLKHSILRELSKRECNVTVMPYNTTAEEILQLAPDGVMLSNGPGNPEDVKGATALIQGIQGKVPLFGICLGHQLFSIANGGKTYKMTFGHRGSNHPVREIATGRVSFTSQNHGFAVEEASLENTPLLITHREINDQTIEGVRHKQFPAFTVQFHPDAAPGPHDAVHLFDEFMEMIDAWKEQH</sequence>
<dbReference type="InterPro" id="IPR017926">
    <property type="entry name" value="GATASE"/>
</dbReference>
<evidence type="ECO:0000313" key="13">
    <source>
        <dbReference type="EMBL" id="RST89988.1"/>
    </source>
</evidence>
<comment type="pathway">
    <text evidence="1 11">Pyrimidine metabolism; UMP biosynthesis via de novo pathway; (S)-dihydroorotate from bicarbonate: step 1/3.</text>
</comment>
<dbReference type="SMART" id="SM01097">
    <property type="entry name" value="CPSase_sm_chain"/>
    <property type="match status" value="1"/>
</dbReference>
<comment type="similarity">
    <text evidence="3 11">Belongs to the CarA family.</text>
</comment>
<comment type="catalytic activity">
    <reaction evidence="9 11">
        <text>hydrogencarbonate + L-glutamine + 2 ATP + H2O = carbamoyl phosphate + L-glutamate + 2 ADP + phosphate + 2 H(+)</text>
        <dbReference type="Rhea" id="RHEA:18633"/>
        <dbReference type="ChEBI" id="CHEBI:15377"/>
        <dbReference type="ChEBI" id="CHEBI:15378"/>
        <dbReference type="ChEBI" id="CHEBI:17544"/>
        <dbReference type="ChEBI" id="CHEBI:29985"/>
        <dbReference type="ChEBI" id="CHEBI:30616"/>
        <dbReference type="ChEBI" id="CHEBI:43474"/>
        <dbReference type="ChEBI" id="CHEBI:58228"/>
        <dbReference type="ChEBI" id="CHEBI:58359"/>
        <dbReference type="ChEBI" id="CHEBI:456216"/>
        <dbReference type="EC" id="6.3.5.5"/>
    </reaction>
</comment>
<keyword evidence="11" id="KW-0028">Amino-acid biosynthesis</keyword>
<dbReference type="GO" id="GO:0004359">
    <property type="term" value="F:glutaminase activity"/>
    <property type="evidence" value="ECO:0007669"/>
    <property type="project" value="RHEA"/>
</dbReference>
<dbReference type="GO" id="GO:0005524">
    <property type="term" value="F:ATP binding"/>
    <property type="evidence" value="ECO:0007669"/>
    <property type="project" value="UniProtKB-UniRule"/>
</dbReference>
<comment type="catalytic activity">
    <reaction evidence="10 11">
        <text>L-glutamine + H2O = L-glutamate + NH4(+)</text>
        <dbReference type="Rhea" id="RHEA:15889"/>
        <dbReference type="ChEBI" id="CHEBI:15377"/>
        <dbReference type="ChEBI" id="CHEBI:28938"/>
        <dbReference type="ChEBI" id="CHEBI:29985"/>
        <dbReference type="ChEBI" id="CHEBI:58359"/>
    </reaction>
</comment>
<feature type="binding site" evidence="11">
    <location>
        <position position="219"/>
    </location>
    <ligand>
        <name>L-glutamine</name>
        <dbReference type="ChEBI" id="CHEBI:58359"/>
    </ligand>
</feature>
<feature type="binding site" evidence="11">
    <location>
        <position position="290"/>
    </location>
    <ligand>
        <name>L-glutamine</name>
        <dbReference type="ChEBI" id="CHEBI:58359"/>
    </ligand>
</feature>
<proteinExistence type="inferred from homology"/>
<dbReference type="Pfam" id="PF00117">
    <property type="entry name" value="GATase"/>
    <property type="match status" value="1"/>
</dbReference>
<evidence type="ECO:0000256" key="6">
    <source>
        <dbReference type="ARBA" id="ARBA00022840"/>
    </source>
</evidence>
<comment type="pathway">
    <text evidence="2 11">Amino-acid biosynthesis; L-arginine biosynthesis; carbamoyl phosphate from bicarbonate: step 1/1.</text>
</comment>
<dbReference type="InterPro" id="IPR006274">
    <property type="entry name" value="CarbamoylP_synth_ssu"/>
</dbReference>
<feature type="binding site" evidence="11">
    <location>
        <position position="291"/>
    </location>
    <ligand>
        <name>L-glutamine</name>
        <dbReference type="ChEBI" id="CHEBI:58359"/>
    </ligand>
</feature>
<organism evidence="13 14">
    <name type="scientific">Vagococcus humatus</name>
    <dbReference type="NCBI Taxonomy" id="1889241"/>
    <lineage>
        <taxon>Bacteria</taxon>
        <taxon>Bacillati</taxon>
        <taxon>Bacillota</taxon>
        <taxon>Bacilli</taxon>
        <taxon>Lactobacillales</taxon>
        <taxon>Enterococcaceae</taxon>
        <taxon>Vagococcus</taxon>
    </lineage>
</organism>
<feature type="domain" description="Carbamoyl-phosphate synthase small subunit N-terminal" evidence="12">
    <location>
        <begin position="1"/>
        <end position="131"/>
    </location>
</feature>
<feature type="active site" description="Nucleophile" evidence="11">
    <location>
        <position position="246"/>
    </location>
</feature>
<evidence type="ECO:0000256" key="1">
    <source>
        <dbReference type="ARBA" id="ARBA00004812"/>
    </source>
</evidence>
<dbReference type="GO" id="GO:0006526">
    <property type="term" value="P:L-arginine biosynthetic process"/>
    <property type="evidence" value="ECO:0007669"/>
    <property type="project" value="UniProtKB-UniRule"/>
</dbReference>
<dbReference type="GO" id="GO:0004088">
    <property type="term" value="F:carbamoyl-phosphate synthase (glutamine-hydrolyzing) activity"/>
    <property type="evidence" value="ECO:0007669"/>
    <property type="project" value="UniProtKB-UniRule"/>
</dbReference>
<evidence type="ECO:0000313" key="14">
    <source>
        <dbReference type="Proteomes" id="UP000277864"/>
    </source>
</evidence>
<feature type="binding site" evidence="11">
    <location>
        <position position="45"/>
    </location>
    <ligand>
        <name>L-glutamine</name>
        <dbReference type="ChEBI" id="CHEBI:58359"/>
    </ligand>
</feature>
<feature type="binding site" evidence="11">
    <location>
        <position position="250"/>
    </location>
    <ligand>
        <name>L-glutamine</name>
        <dbReference type="ChEBI" id="CHEBI:58359"/>
    </ligand>
</feature>
<dbReference type="FunFam" id="3.40.50.880:FF:000029">
    <property type="entry name" value="Carbamoyl-phosphate synthase small chain"/>
    <property type="match status" value="1"/>
</dbReference>
<reference evidence="13 14" key="1">
    <citation type="submission" date="2018-03" db="EMBL/GenBank/DDBJ databases">
        <authorList>
            <person name="Gulvik C.A."/>
        </authorList>
    </citation>
    <scope>NUCLEOTIDE SEQUENCE [LARGE SCALE GENOMIC DNA]</scope>
    <source>
        <strain evidence="13 14">JCM 31581</strain>
    </source>
</reference>
<dbReference type="InterPro" id="IPR035686">
    <property type="entry name" value="CPSase_GATase1"/>
</dbReference>
<evidence type="ECO:0000256" key="9">
    <source>
        <dbReference type="ARBA" id="ARBA00048816"/>
    </source>
</evidence>
<feature type="active site" evidence="11">
    <location>
        <position position="333"/>
    </location>
</feature>
<dbReference type="AlphaFoldDB" id="A0A3S0AD30"/>
<dbReference type="RefSeq" id="WP_125942603.1">
    <property type="nucleotide sequence ID" value="NZ_PXZH01000001.1"/>
</dbReference>
<dbReference type="NCBIfam" id="NF009475">
    <property type="entry name" value="PRK12838.1"/>
    <property type="match status" value="1"/>
</dbReference>
<dbReference type="InterPro" id="IPR036480">
    <property type="entry name" value="CarbP_synth_ssu_N_sf"/>
</dbReference>
<evidence type="ECO:0000256" key="5">
    <source>
        <dbReference type="ARBA" id="ARBA00022741"/>
    </source>
</evidence>
<dbReference type="SUPFAM" id="SSF52021">
    <property type="entry name" value="Carbamoyl phosphate synthetase, small subunit N-terminal domain"/>
    <property type="match status" value="1"/>
</dbReference>
<comment type="caution">
    <text evidence="13">The sequence shown here is derived from an EMBL/GenBank/DDBJ whole genome shotgun (WGS) entry which is preliminary data.</text>
</comment>
<dbReference type="Proteomes" id="UP000277864">
    <property type="component" value="Unassembled WGS sequence"/>
</dbReference>
<feature type="binding site" evidence="11">
    <location>
        <position position="221"/>
    </location>
    <ligand>
        <name>L-glutamine</name>
        <dbReference type="ChEBI" id="CHEBI:58359"/>
    </ligand>
</feature>
<evidence type="ECO:0000256" key="4">
    <source>
        <dbReference type="ARBA" id="ARBA00022598"/>
    </source>
</evidence>
<feature type="binding site" evidence="11">
    <location>
        <position position="288"/>
    </location>
    <ligand>
        <name>L-glutamine</name>
        <dbReference type="ChEBI" id="CHEBI:58359"/>
    </ligand>
</feature>
<dbReference type="HAMAP" id="MF_01209">
    <property type="entry name" value="CPSase_S_chain"/>
    <property type="match status" value="1"/>
</dbReference>
<dbReference type="OrthoDB" id="9804328at2"/>
<gene>
    <name evidence="11" type="primary">carA</name>
    <name evidence="13" type="ORF">C7P63_02605</name>
</gene>
<evidence type="ECO:0000256" key="7">
    <source>
        <dbReference type="ARBA" id="ARBA00022962"/>
    </source>
</evidence>
<dbReference type="NCBIfam" id="TIGR01368">
    <property type="entry name" value="CPSaseIIsmall"/>
    <property type="match status" value="1"/>
</dbReference>
<evidence type="ECO:0000259" key="12">
    <source>
        <dbReference type="SMART" id="SM01097"/>
    </source>
</evidence>
<accession>A0A3S0AD30</accession>
<dbReference type="CDD" id="cd01744">
    <property type="entry name" value="GATase1_CPSase"/>
    <property type="match status" value="1"/>
</dbReference>
<keyword evidence="4 11" id="KW-0436">Ligase</keyword>